<protein>
    <submittedName>
        <fullName evidence="1">Uncharacterized protein</fullName>
    </submittedName>
</protein>
<dbReference type="AlphaFoldDB" id="A0A8H7E9U1"/>
<reference evidence="1" key="1">
    <citation type="submission" date="2020-02" db="EMBL/GenBank/DDBJ databases">
        <authorList>
            <person name="Palmer J.M."/>
        </authorList>
    </citation>
    <scope>NUCLEOTIDE SEQUENCE</scope>
    <source>
        <strain evidence="1">EPUS1.4</strain>
        <tissue evidence="1">Thallus</tissue>
    </source>
</reference>
<name>A0A8H7E9U1_9EURO</name>
<gene>
    <name evidence="1" type="ORF">GJ744_008862</name>
</gene>
<dbReference type="Proteomes" id="UP000606974">
    <property type="component" value="Unassembled WGS sequence"/>
</dbReference>
<accession>A0A8H7E9U1</accession>
<organism evidence="1 2">
    <name type="scientific">Endocarpon pusillum</name>
    <dbReference type="NCBI Taxonomy" id="364733"/>
    <lineage>
        <taxon>Eukaryota</taxon>
        <taxon>Fungi</taxon>
        <taxon>Dikarya</taxon>
        <taxon>Ascomycota</taxon>
        <taxon>Pezizomycotina</taxon>
        <taxon>Eurotiomycetes</taxon>
        <taxon>Chaetothyriomycetidae</taxon>
        <taxon>Verrucariales</taxon>
        <taxon>Verrucariaceae</taxon>
        <taxon>Endocarpon</taxon>
    </lineage>
</organism>
<evidence type="ECO:0000313" key="2">
    <source>
        <dbReference type="Proteomes" id="UP000606974"/>
    </source>
</evidence>
<evidence type="ECO:0000313" key="1">
    <source>
        <dbReference type="EMBL" id="KAF7513568.1"/>
    </source>
</evidence>
<keyword evidence="2" id="KW-1185">Reference proteome</keyword>
<sequence length="52" mass="5965">MYINPMLGSRDSLESTDVWIPGLELAVRYRRLLTSHSLKGTLHVILQYAAYD</sequence>
<comment type="caution">
    <text evidence="1">The sequence shown here is derived from an EMBL/GenBank/DDBJ whole genome shotgun (WGS) entry which is preliminary data.</text>
</comment>
<dbReference type="EMBL" id="JAACFV010000005">
    <property type="protein sequence ID" value="KAF7513568.1"/>
    <property type="molecule type" value="Genomic_DNA"/>
</dbReference>
<proteinExistence type="predicted"/>